<dbReference type="InterPro" id="IPR050177">
    <property type="entry name" value="Lipid_A_modif_metabolic_enz"/>
</dbReference>
<gene>
    <name evidence="2" type="ORF">ABID56_001138</name>
</gene>
<reference evidence="2 3" key="1">
    <citation type="submission" date="2024-06" db="EMBL/GenBank/DDBJ databases">
        <title>Genomic Encyclopedia of Type Strains, Phase IV (KMG-IV): sequencing the most valuable type-strain genomes for metagenomic binning, comparative biology and taxonomic classification.</title>
        <authorList>
            <person name="Goeker M."/>
        </authorList>
    </citation>
    <scope>NUCLEOTIDE SEQUENCE [LARGE SCALE GENOMIC DNA]</scope>
    <source>
        <strain evidence="2 3">DSM 23520</strain>
    </source>
</reference>
<evidence type="ECO:0000313" key="2">
    <source>
        <dbReference type="EMBL" id="MET3683048.1"/>
    </source>
</evidence>
<dbReference type="RefSeq" id="WP_354219644.1">
    <property type="nucleotide sequence ID" value="NZ_JBEPMX010000004.1"/>
</dbReference>
<dbReference type="SUPFAM" id="SSF51735">
    <property type="entry name" value="NAD(P)-binding Rossmann-fold domains"/>
    <property type="match status" value="1"/>
</dbReference>
<dbReference type="Gene3D" id="3.40.50.720">
    <property type="entry name" value="NAD(P)-binding Rossmann-like Domain"/>
    <property type="match status" value="1"/>
</dbReference>
<dbReference type="EC" id="5.1.3.2" evidence="2"/>
<dbReference type="EMBL" id="JBEPMX010000004">
    <property type="protein sequence ID" value="MET3683048.1"/>
    <property type="molecule type" value="Genomic_DNA"/>
</dbReference>
<dbReference type="Pfam" id="PF01370">
    <property type="entry name" value="Epimerase"/>
    <property type="match status" value="1"/>
</dbReference>
<dbReference type="GO" id="GO:0003978">
    <property type="term" value="F:UDP-glucose 4-epimerase activity"/>
    <property type="evidence" value="ECO:0007669"/>
    <property type="project" value="UniProtKB-EC"/>
</dbReference>
<evidence type="ECO:0000313" key="3">
    <source>
        <dbReference type="Proteomes" id="UP001549167"/>
    </source>
</evidence>
<evidence type="ECO:0000259" key="1">
    <source>
        <dbReference type="Pfam" id="PF01370"/>
    </source>
</evidence>
<dbReference type="Proteomes" id="UP001549167">
    <property type="component" value="Unassembled WGS sequence"/>
</dbReference>
<name>A0ABV2KTZ4_9BACI</name>
<keyword evidence="2" id="KW-0413">Isomerase</keyword>
<keyword evidence="3" id="KW-1185">Reference proteome</keyword>
<dbReference type="PANTHER" id="PTHR43245">
    <property type="entry name" value="BIFUNCTIONAL POLYMYXIN RESISTANCE PROTEIN ARNA"/>
    <property type="match status" value="1"/>
</dbReference>
<dbReference type="InterPro" id="IPR036291">
    <property type="entry name" value="NAD(P)-bd_dom_sf"/>
</dbReference>
<sequence>MNVLITGAMGYIGQQIVTELMRRNETSERPWHIVATDIKSEPTLTLTDDVTYIPLDIRSPELSSVIAHHTIDVVIHLATIVTPSKTRDRDFEYSVDVEGTHNLLQACITNHVKRIIVSSSGAAYGYHPDNADWIAEDHPLRGNEAFTYAYHKRLVEQMLADYREHHPDLEQIVFRIGTILGDNVNNQITDLFKKPRLLGVKGSNSPFVFIWDKDVVTCCIRAIDSDVTGVYNLAGDGAVTIDDIGDILNKGVVRLPSRLFKNTLWLLSFFRLTQYGPEQLDFFNIPTRVRQYKIERSVRIHTDLYVTRRV</sequence>
<organism evidence="2 3">
    <name type="scientific">Alkalibacillus flavidus</name>
    <dbReference type="NCBI Taxonomy" id="546021"/>
    <lineage>
        <taxon>Bacteria</taxon>
        <taxon>Bacillati</taxon>
        <taxon>Bacillota</taxon>
        <taxon>Bacilli</taxon>
        <taxon>Bacillales</taxon>
        <taxon>Bacillaceae</taxon>
        <taxon>Alkalibacillus</taxon>
    </lineage>
</organism>
<accession>A0ABV2KTZ4</accession>
<comment type="caution">
    <text evidence="2">The sequence shown here is derived from an EMBL/GenBank/DDBJ whole genome shotgun (WGS) entry which is preliminary data.</text>
</comment>
<dbReference type="InterPro" id="IPR001509">
    <property type="entry name" value="Epimerase_deHydtase"/>
</dbReference>
<proteinExistence type="predicted"/>
<feature type="domain" description="NAD-dependent epimerase/dehydratase" evidence="1">
    <location>
        <begin position="3"/>
        <end position="233"/>
    </location>
</feature>
<protein>
    <submittedName>
        <fullName evidence="2">UDP-glucose 4-epimerase</fullName>
        <ecNumber evidence="2">5.1.3.2</ecNumber>
    </submittedName>
</protein>